<dbReference type="Pfam" id="PF10294">
    <property type="entry name" value="Methyltransf_16"/>
    <property type="match status" value="1"/>
</dbReference>
<evidence type="ECO:0000313" key="3">
    <source>
        <dbReference type="Proteomes" id="UP000092993"/>
    </source>
</evidence>
<dbReference type="SUPFAM" id="SSF53335">
    <property type="entry name" value="S-adenosyl-L-methionine-dependent methyltransferases"/>
    <property type="match status" value="1"/>
</dbReference>
<dbReference type="Proteomes" id="UP000092993">
    <property type="component" value="Unassembled WGS sequence"/>
</dbReference>
<dbReference type="PANTHER" id="PTHR14614:SF147">
    <property type="entry name" value="S-ADENOSYLMETHIONINE-DEPENDENT METHYLTRANSFERASE OF THE SEVEN BETA-STRAND FAMILY"/>
    <property type="match status" value="1"/>
</dbReference>
<dbReference type="InterPro" id="IPR029063">
    <property type="entry name" value="SAM-dependent_MTases_sf"/>
</dbReference>
<dbReference type="Gene3D" id="3.40.50.150">
    <property type="entry name" value="Vaccinia Virus protein VP39"/>
    <property type="match status" value="1"/>
</dbReference>
<feature type="compositionally biased region" description="Acidic residues" evidence="1">
    <location>
        <begin position="74"/>
        <end position="88"/>
    </location>
</feature>
<protein>
    <submittedName>
        <fullName evidence="2">Protein-lysine N-methyltransferase EEF2KMT</fullName>
    </submittedName>
</protein>
<gene>
    <name evidence="2" type="primary">EEF2KMT_1</name>
    <name evidence="2" type="ORF">A0H81_11520</name>
</gene>
<sequence>MASPTHSLTPPTPPTSSLPPLSRLASHSFDQVNQALQNLRSIYCAPPISLRLSAPSQKHVIHDTSVPDSGYASAEEDEDDECPEEEEAPFDLDVLRADKFEREYAVRWLTDFTARSDRWVYMPDSESEADARAALIDEAASLLASFAGEEEEQALTRSFSFPTGFSTQHVHVELNDAPLLSEDHTSVGLQSWASSILLAERMCSQPGAFRLGEQDTELRVLELGAGTGLLSIVATKLLHSLPHASTVVATDYHTSVLSNLQANVMTNFPPSYLSTSPSAPALEVLSLDWQNPVYEGSLKDPFDIILAADVIYHPEHAHWIKRCVERLLARPSGDVDGAPYGGIFWLIIPLRVTGRHEGMYNTVEAIFPLTNALTDAASWELAILSVEQLGRHEGVGRADEGGYKLYKIGWVSPCETAGITS</sequence>
<keyword evidence="2" id="KW-0808">Transferase</keyword>
<dbReference type="AlphaFoldDB" id="A0A1C7LWH3"/>
<keyword evidence="3" id="KW-1185">Reference proteome</keyword>
<comment type="caution">
    <text evidence="2">The sequence shown here is derived from an EMBL/GenBank/DDBJ whole genome shotgun (WGS) entry which is preliminary data.</text>
</comment>
<dbReference type="GO" id="GO:0008757">
    <property type="term" value="F:S-adenosylmethionine-dependent methyltransferase activity"/>
    <property type="evidence" value="ECO:0007669"/>
    <property type="project" value="UniProtKB-ARBA"/>
</dbReference>
<accession>A0A1C7LWH3</accession>
<feature type="region of interest" description="Disordered" evidence="1">
    <location>
        <begin position="61"/>
        <end position="88"/>
    </location>
</feature>
<evidence type="ECO:0000313" key="2">
    <source>
        <dbReference type="EMBL" id="OBZ68417.1"/>
    </source>
</evidence>
<evidence type="ECO:0000256" key="1">
    <source>
        <dbReference type="SAM" id="MobiDB-lite"/>
    </source>
</evidence>
<dbReference type="PANTHER" id="PTHR14614">
    <property type="entry name" value="HEPATOCELLULAR CARCINOMA-ASSOCIATED ANTIGEN"/>
    <property type="match status" value="1"/>
</dbReference>
<dbReference type="InterPro" id="IPR019410">
    <property type="entry name" value="Methyltransf_16"/>
</dbReference>
<dbReference type="OMA" id="ESHYELF"/>
<proteinExistence type="predicted"/>
<organism evidence="2 3">
    <name type="scientific">Grifola frondosa</name>
    <name type="common">Maitake</name>
    <name type="synonym">Polyporus frondosus</name>
    <dbReference type="NCBI Taxonomy" id="5627"/>
    <lineage>
        <taxon>Eukaryota</taxon>
        <taxon>Fungi</taxon>
        <taxon>Dikarya</taxon>
        <taxon>Basidiomycota</taxon>
        <taxon>Agaricomycotina</taxon>
        <taxon>Agaricomycetes</taxon>
        <taxon>Polyporales</taxon>
        <taxon>Grifolaceae</taxon>
        <taxon>Grifola</taxon>
    </lineage>
</organism>
<dbReference type="OrthoDB" id="433955at2759"/>
<dbReference type="GO" id="GO:0032259">
    <property type="term" value="P:methylation"/>
    <property type="evidence" value="ECO:0007669"/>
    <property type="project" value="UniProtKB-KW"/>
</dbReference>
<keyword evidence="2" id="KW-0489">Methyltransferase</keyword>
<dbReference type="EMBL" id="LUGG01000020">
    <property type="protein sequence ID" value="OBZ68417.1"/>
    <property type="molecule type" value="Genomic_DNA"/>
</dbReference>
<dbReference type="STRING" id="5627.A0A1C7LWH3"/>
<name>A0A1C7LWH3_GRIFR</name>
<feature type="region of interest" description="Disordered" evidence="1">
    <location>
        <begin position="1"/>
        <end position="23"/>
    </location>
</feature>
<dbReference type="CDD" id="cd02440">
    <property type="entry name" value="AdoMet_MTases"/>
    <property type="match status" value="1"/>
</dbReference>
<reference evidence="2 3" key="1">
    <citation type="submission" date="2016-03" db="EMBL/GenBank/DDBJ databases">
        <title>Whole genome sequencing of Grifola frondosa 9006-11.</title>
        <authorList>
            <person name="Min B."/>
            <person name="Park H."/>
            <person name="Kim J.-G."/>
            <person name="Cho H."/>
            <person name="Oh Y.-L."/>
            <person name="Kong W.-S."/>
            <person name="Choi I.-G."/>
        </authorList>
    </citation>
    <scope>NUCLEOTIDE SEQUENCE [LARGE SCALE GENOMIC DNA]</scope>
    <source>
        <strain evidence="2 3">9006-11</strain>
    </source>
</reference>